<dbReference type="AlphaFoldDB" id="K4ANP3"/>
<protein>
    <submittedName>
        <fullName evidence="2">Uncharacterized protein</fullName>
    </submittedName>
</protein>
<name>K4ANP3_SETIT</name>
<keyword evidence="3" id="KW-1185">Reference proteome</keyword>
<keyword evidence="1" id="KW-1133">Transmembrane helix</keyword>
<dbReference type="Gramene" id="KQK92966">
    <property type="protein sequence ID" value="KQK92966"/>
    <property type="gene ID" value="SETIT_040540mg"/>
</dbReference>
<proteinExistence type="predicted"/>
<evidence type="ECO:0000256" key="1">
    <source>
        <dbReference type="SAM" id="Phobius"/>
    </source>
</evidence>
<reference evidence="3" key="1">
    <citation type="journal article" date="2012" name="Nat. Biotechnol.">
        <title>Reference genome sequence of the model plant Setaria.</title>
        <authorList>
            <person name="Bennetzen J.L."/>
            <person name="Schmutz J."/>
            <person name="Wang H."/>
            <person name="Percifield R."/>
            <person name="Hawkins J."/>
            <person name="Pontaroli A.C."/>
            <person name="Estep M."/>
            <person name="Feng L."/>
            <person name="Vaughn J.N."/>
            <person name="Grimwood J."/>
            <person name="Jenkins J."/>
            <person name="Barry K."/>
            <person name="Lindquist E."/>
            <person name="Hellsten U."/>
            <person name="Deshpande S."/>
            <person name="Wang X."/>
            <person name="Wu X."/>
            <person name="Mitros T."/>
            <person name="Triplett J."/>
            <person name="Yang X."/>
            <person name="Ye C.Y."/>
            <person name="Mauro-Herrera M."/>
            <person name="Wang L."/>
            <person name="Li P."/>
            <person name="Sharma M."/>
            <person name="Sharma R."/>
            <person name="Ronald P.C."/>
            <person name="Panaud O."/>
            <person name="Kellogg E.A."/>
            <person name="Brutnell T.P."/>
            <person name="Doust A.N."/>
            <person name="Tuskan G.A."/>
            <person name="Rokhsar D."/>
            <person name="Devos K.M."/>
        </authorList>
    </citation>
    <scope>NUCLEOTIDE SEQUENCE [LARGE SCALE GENOMIC DNA]</scope>
    <source>
        <strain evidence="3">cv. Yugu1</strain>
    </source>
</reference>
<evidence type="ECO:0000313" key="3">
    <source>
        <dbReference type="Proteomes" id="UP000004995"/>
    </source>
</evidence>
<sequence>MLVMRRRVKFQWNIWHVLAATQIVWSVTTASLISVGL</sequence>
<dbReference type="InParanoid" id="K4ANP3"/>
<dbReference type="EnsemblPlants" id="KQK92966">
    <property type="protein sequence ID" value="KQK92966"/>
    <property type="gene ID" value="SETIT_040540mg"/>
</dbReference>
<keyword evidence="1" id="KW-0472">Membrane</keyword>
<evidence type="ECO:0000313" key="2">
    <source>
        <dbReference type="EnsemblPlants" id="KQK92966"/>
    </source>
</evidence>
<feature type="transmembrane region" description="Helical" evidence="1">
    <location>
        <begin position="12"/>
        <end position="35"/>
    </location>
</feature>
<dbReference type="HOGENOM" id="CLU_3352024_0_0_1"/>
<organism evidence="2 3">
    <name type="scientific">Setaria italica</name>
    <name type="common">Foxtail millet</name>
    <name type="synonym">Panicum italicum</name>
    <dbReference type="NCBI Taxonomy" id="4555"/>
    <lineage>
        <taxon>Eukaryota</taxon>
        <taxon>Viridiplantae</taxon>
        <taxon>Streptophyta</taxon>
        <taxon>Embryophyta</taxon>
        <taxon>Tracheophyta</taxon>
        <taxon>Spermatophyta</taxon>
        <taxon>Magnoliopsida</taxon>
        <taxon>Liliopsida</taxon>
        <taxon>Poales</taxon>
        <taxon>Poaceae</taxon>
        <taxon>PACMAD clade</taxon>
        <taxon>Panicoideae</taxon>
        <taxon>Panicodae</taxon>
        <taxon>Paniceae</taxon>
        <taxon>Cenchrinae</taxon>
        <taxon>Setaria</taxon>
    </lineage>
</organism>
<accession>K4ANP3</accession>
<keyword evidence="1" id="KW-0812">Transmembrane</keyword>
<reference evidence="2" key="2">
    <citation type="submission" date="2018-08" db="UniProtKB">
        <authorList>
            <consortium name="EnsemblPlants"/>
        </authorList>
    </citation>
    <scope>IDENTIFICATION</scope>
    <source>
        <strain evidence="2">Yugu1</strain>
    </source>
</reference>
<dbReference type="Proteomes" id="UP000004995">
    <property type="component" value="Unassembled WGS sequence"/>
</dbReference>
<dbReference type="EMBL" id="AGNK02006152">
    <property type="status" value="NOT_ANNOTATED_CDS"/>
    <property type="molecule type" value="Genomic_DNA"/>
</dbReference>